<sequence length="192" mass="22431">MKFIKNTAKINEQDDSALITAYKKSGDLAVLGTLYNKYMHLVFGVCYNYFKDEEQSKDAVMQIFEELVTKLKMHEVQNFKSWLHVLSRNHCLMALRKSAKNPMVAMEDNFVENGDFVHLDIDNAKETQLTVMEKCMETLPEEQRKSVDLFYLQEKCYKEVAEITGYDMLKVKSYIQNGKRNLKICIEKNSEL</sequence>
<evidence type="ECO:0000256" key="1">
    <source>
        <dbReference type="ARBA" id="ARBA00010641"/>
    </source>
</evidence>
<gene>
    <name evidence="8" type="ORF">HQN85_08715</name>
</gene>
<evidence type="ECO:0000256" key="3">
    <source>
        <dbReference type="ARBA" id="ARBA00023082"/>
    </source>
</evidence>
<protein>
    <submittedName>
        <fullName evidence="8">Sigma-70 family RNA polymerase sigma factor</fullName>
    </submittedName>
</protein>
<evidence type="ECO:0000256" key="5">
    <source>
        <dbReference type="ARBA" id="ARBA00023163"/>
    </source>
</evidence>
<dbReference type="Pfam" id="PF08281">
    <property type="entry name" value="Sigma70_r4_2"/>
    <property type="match status" value="1"/>
</dbReference>
<keyword evidence="9" id="KW-1185">Reference proteome</keyword>
<dbReference type="InterPro" id="IPR013325">
    <property type="entry name" value="RNA_pol_sigma_r2"/>
</dbReference>
<accession>A0ABX2DCL4</accession>
<evidence type="ECO:0000259" key="6">
    <source>
        <dbReference type="Pfam" id="PF04542"/>
    </source>
</evidence>
<evidence type="ECO:0000256" key="4">
    <source>
        <dbReference type="ARBA" id="ARBA00023125"/>
    </source>
</evidence>
<evidence type="ECO:0000313" key="8">
    <source>
        <dbReference type="EMBL" id="NQX31805.1"/>
    </source>
</evidence>
<dbReference type="Gene3D" id="1.10.1740.10">
    <property type="match status" value="1"/>
</dbReference>
<name>A0ABX2DCL4_9SPHI</name>
<keyword evidence="2" id="KW-0805">Transcription regulation</keyword>
<proteinExistence type="inferred from homology"/>
<dbReference type="SUPFAM" id="SSF88946">
    <property type="entry name" value="Sigma2 domain of RNA polymerase sigma factors"/>
    <property type="match status" value="1"/>
</dbReference>
<dbReference type="InterPro" id="IPR039425">
    <property type="entry name" value="RNA_pol_sigma-70-like"/>
</dbReference>
<dbReference type="NCBIfam" id="TIGR02937">
    <property type="entry name" value="sigma70-ECF"/>
    <property type="match status" value="1"/>
</dbReference>
<keyword evidence="4" id="KW-0238">DNA-binding</keyword>
<feature type="domain" description="RNA polymerase sigma factor 70 region 4 type 2" evidence="7">
    <location>
        <begin position="132"/>
        <end position="182"/>
    </location>
</feature>
<organism evidence="8 9">
    <name type="scientific">Pedobacter boryungensis</name>
    <dbReference type="NCBI Taxonomy" id="869962"/>
    <lineage>
        <taxon>Bacteria</taxon>
        <taxon>Pseudomonadati</taxon>
        <taxon>Bacteroidota</taxon>
        <taxon>Sphingobacteriia</taxon>
        <taxon>Sphingobacteriales</taxon>
        <taxon>Sphingobacteriaceae</taxon>
        <taxon>Pedobacter</taxon>
    </lineage>
</organism>
<dbReference type="InterPro" id="IPR036388">
    <property type="entry name" value="WH-like_DNA-bd_sf"/>
</dbReference>
<keyword evidence="5" id="KW-0804">Transcription</keyword>
<evidence type="ECO:0000256" key="2">
    <source>
        <dbReference type="ARBA" id="ARBA00023015"/>
    </source>
</evidence>
<keyword evidence="3" id="KW-0731">Sigma factor</keyword>
<dbReference type="Pfam" id="PF04542">
    <property type="entry name" value="Sigma70_r2"/>
    <property type="match status" value="1"/>
</dbReference>
<dbReference type="Gene3D" id="1.10.10.10">
    <property type="entry name" value="Winged helix-like DNA-binding domain superfamily/Winged helix DNA-binding domain"/>
    <property type="match status" value="1"/>
</dbReference>
<evidence type="ECO:0000259" key="7">
    <source>
        <dbReference type="Pfam" id="PF08281"/>
    </source>
</evidence>
<reference evidence="8 9" key="1">
    <citation type="submission" date="2020-05" db="EMBL/GenBank/DDBJ databases">
        <title>Description of Pedobacter foliorum sp. nov.</title>
        <authorList>
            <person name="Qi S."/>
            <person name="Carlier A."/>
            <person name="Cnockaert M."/>
            <person name="Vandamme P."/>
        </authorList>
    </citation>
    <scope>NUCLEOTIDE SEQUENCE [LARGE SCALE GENOMIC DNA]</scope>
    <source>
        <strain evidence="8 9">LMG 31300</strain>
    </source>
</reference>
<comment type="similarity">
    <text evidence="1">Belongs to the sigma-70 factor family. ECF subfamily.</text>
</comment>
<dbReference type="InterPro" id="IPR014284">
    <property type="entry name" value="RNA_pol_sigma-70_dom"/>
</dbReference>
<dbReference type="InterPro" id="IPR013324">
    <property type="entry name" value="RNA_pol_sigma_r3/r4-like"/>
</dbReference>
<dbReference type="Proteomes" id="UP000762110">
    <property type="component" value="Unassembled WGS sequence"/>
</dbReference>
<feature type="domain" description="RNA polymerase sigma-70 region 2" evidence="6">
    <location>
        <begin position="34"/>
        <end position="99"/>
    </location>
</feature>
<dbReference type="InterPro" id="IPR007627">
    <property type="entry name" value="RNA_pol_sigma70_r2"/>
</dbReference>
<dbReference type="InterPro" id="IPR013249">
    <property type="entry name" value="RNA_pol_sigma70_r4_t2"/>
</dbReference>
<dbReference type="SUPFAM" id="SSF88659">
    <property type="entry name" value="Sigma3 and sigma4 domains of RNA polymerase sigma factors"/>
    <property type="match status" value="1"/>
</dbReference>
<dbReference type="RefSeq" id="WP_173271285.1">
    <property type="nucleotide sequence ID" value="NZ_JABMKV010000002.1"/>
</dbReference>
<dbReference type="PANTHER" id="PTHR43133:SF8">
    <property type="entry name" value="RNA POLYMERASE SIGMA FACTOR HI_1459-RELATED"/>
    <property type="match status" value="1"/>
</dbReference>
<evidence type="ECO:0000313" key="9">
    <source>
        <dbReference type="Proteomes" id="UP000762110"/>
    </source>
</evidence>
<dbReference type="PANTHER" id="PTHR43133">
    <property type="entry name" value="RNA POLYMERASE ECF-TYPE SIGMA FACTO"/>
    <property type="match status" value="1"/>
</dbReference>
<dbReference type="EMBL" id="JABMKV010000002">
    <property type="protein sequence ID" value="NQX31805.1"/>
    <property type="molecule type" value="Genomic_DNA"/>
</dbReference>
<comment type="caution">
    <text evidence="8">The sequence shown here is derived from an EMBL/GenBank/DDBJ whole genome shotgun (WGS) entry which is preliminary data.</text>
</comment>